<dbReference type="InterPro" id="IPR027417">
    <property type="entry name" value="P-loop_NTPase"/>
</dbReference>
<evidence type="ECO:0000313" key="4">
    <source>
        <dbReference type="EMBL" id="GFH33785.1"/>
    </source>
</evidence>
<reference evidence="4 5" key="1">
    <citation type="submission" date="2020-02" db="EMBL/GenBank/DDBJ databases">
        <title>Draft genome sequence of Haematococcus lacustris strain NIES-144.</title>
        <authorList>
            <person name="Morimoto D."/>
            <person name="Nakagawa S."/>
            <person name="Yoshida T."/>
            <person name="Sawayama S."/>
        </authorList>
    </citation>
    <scope>NUCLEOTIDE SEQUENCE [LARGE SCALE GENOMIC DNA]</scope>
    <source>
        <strain evidence="4 5">NIES-144</strain>
    </source>
</reference>
<feature type="non-terminal residue" evidence="4">
    <location>
        <position position="73"/>
    </location>
</feature>
<gene>
    <name evidence="4" type="ORF">HaLaN_33206</name>
</gene>
<organism evidence="4 5">
    <name type="scientific">Haematococcus lacustris</name>
    <name type="common">Green alga</name>
    <name type="synonym">Haematococcus pluvialis</name>
    <dbReference type="NCBI Taxonomy" id="44745"/>
    <lineage>
        <taxon>Eukaryota</taxon>
        <taxon>Viridiplantae</taxon>
        <taxon>Chlorophyta</taxon>
        <taxon>core chlorophytes</taxon>
        <taxon>Chlorophyceae</taxon>
        <taxon>CS clade</taxon>
        <taxon>Chlamydomonadales</taxon>
        <taxon>Haematococcaceae</taxon>
        <taxon>Haematococcus</taxon>
    </lineage>
</organism>
<dbReference type="Proteomes" id="UP000485058">
    <property type="component" value="Unassembled WGS sequence"/>
</dbReference>
<dbReference type="GO" id="GO:0005524">
    <property type="term" value="F:ATP binding"/>
    <property type="evidence" value="ECO:0007669"/>
    <property type="project" value="InterPro"/>
</dbReference>
<feature type="non-terminal residue" evidence="4">
    <location>
        <position position="1"/>
    </location>
</feature>
<dbReference type="SUPFAM" id="SSF52540">
    <property type="entry name" value="P-loop containing nucleoside triphosphate hydrolases"/>
    <property type="match status" value="1"/>
</dbReference>
<dbReference type="GO" id="GO:0008017">
    <property type="term" value="F:microtubule binding"/>
    <property type="evidence" value="ECO:0007669"/>
    <property type="project" value="InterPro"/>
</dbReference>
<dbReference type="GO" id="GO:0003777">
    <property type="term" value="F:microtubule motor activity"/>
    <property type="evidence" value="ECO:0007669"/>
    <property type="project" value="InterPro"/>
</dbReference>
<dbReference type="InterPro" id="IPR001752">
    <property type="entry name" value="Kinesin_motor_dom"/>
</dbReference>
<dbReference type="InterPro" id="IPR036961">
    <property type="entry name" value="Kinesin_motor_dom_sf"/>
</dbReference>
<proteinExistence type="inferred from homology"/>
<comment type="caution">
    <text evidence="4">The sequence shown here is derived from an EMBL/GenBank/DDBJ whole genome shotgun (WGS) entry which is preliminary data.</text>
</comment>
<keyword evidence="5" id="KW-1185">Reference proteome</keyword>
<evidence type="ECO:0000256" key="2">
    <source>
        <dbReference type="PROSITE-ProRule" id="PRU00283"/>
    </source>
</evidence>
<dbReference type="PROSITE" id="PS50067">
    <property type="entry name" value="KINESIN_MOTOR_2"/>
    <property type="match status" value="1"/>
</dbReference>
<evidence type="ECO:0000259" key="3">
    <source>
        <dbReference type="PROSITE" id="PS50067"/>
    </source>
</evidence>
<dbReference type="Gene3D" id="3.40.850.10">
    <property type="entry name" value="Kinesin motor domain"/>
    <property type="match status" value="1"/>
</dbReference>
<sequence>DAQFSLSASYLEIYNEGVFDLLTPRAAGGEGLAGGRAVNAAKDLPLKWDAQQGFHVPGLKLVQCPQISKMIEV</sequence>
<accession>A0A6A0AMW9</accession>
<keyword evidence="1" id="KW-0505">Motor protein</keyword>
<feature type="domain" description="Kinesin motor" evidence="3">
    <location>
        <begin position="1"/>
        <end position="73"/>
    </location>
</feature>
<dbReference type="AlphaFoldDB" id="A0A6A0AMW9"/>
<protein>
    <submittedName>
        <fullName evidence="4">Kinesin-like protein</fullName>
    </submittedName>
</protein>
<comment type="caution">
    <text evidence="2">Lacks conserved residue(s) required for the propagation of feature annotation.</text>
</comment>
<dbReference type="GO" id="GO:0007018">
    <property type="term" value="P:microtubule-based movement"/>
    <property type="evidence" value="ECO:0007669"/>
    <property type="project" value="InterPro"/>
</dbReference>
<comment type="similarity">
    <text evidence="2">Belongs to the TRAFAC class myosin-kinesin ATPase superfamily. Kinesin family.</text>
</comment>
<name>A0A6A0AMW9_HAELA</name>
<dbReference type="Pfam" id="PF00225">
    <property type="entry name" value="Kinesin"/>
    <property type="match status" value="1"/>
</dbReference>
<evidence type="ECO:0000313" key="5">
    <source>
        <dbReference type="Proteomes" id="UP000485058"/>
    </source>
</evidence>
<dbReference type="EMBL" id="BLLF01009648">
    <property type="protein sequence ID" value="GFH33785.1"/>
    <property type="molecule type" value="Genomic_DNA"/>
</dbReference>
<evidence type="ECO:0000256" key="1">
    <source>
        <dbReference type="ARBA" id="ARBA00023175"/>
    </source>
</evidence>